<dbReference type="Pfam" id="PF01553">
    <property type="entry name" value="Acyltransferase"/>
    <property type="match status" value="1"/>
</dbReference>
<sequence length="254" mass="29525">MRFMYWPERLWRQCITLFCFVLFGIGGVLLSFIWFNGLFLFCRNKPLRIRIARRSVSYSFRLFLWVTKVLRVMSYTVDGAEKLRQDKGCLILANHPTLLDYVLIASVIPDVDCLVKSALLRNPFVCGVIRACHYLVNNQHDILLEESRERLAQGDNLLIFPAGTRTTPGVPTAFQRGAANIALRCDCPVRFIHIYNSETALTKQSRWYDIPQQKLRYNIVIGERLESEQLIDPKTELPSLRARQLTRVFENRLL</sequence>
<dbReference type="PANTHER" id="PTHR10434">
    <property type="entry name" value="1-ACYL-SN-GLYCEROL-3-PHOSPHATE ACYLTRANSFERASE"/>
    <property type="match status" value="1"/>
</dbReference>
<dbReference type="Proteomes" id="UP000092377">
    <property type="component" value="Unassembled WGS sequence"/>
</dbReference>
<comment type="caution">
    <text evidence="6">The sequence shown here is derived from an EMBL/GenBank/DDBJ whole genome shotgun (WGS) entry which is preliminary data.</text>
</comment>
<accession>A0A1B8HNN6</accession>
<keyword evidence="3 6" id="KW-0012">Acyltransferase</keyword>
<protein>
    <submittedName>
        <fullName evidence="6">Acyl-phosphate glycerol 3-phosphate acyltransferase</fullName>
    </submittedName>
</protein>
<keyword evidence="4" id="KW-0812">Transmembrane</keyword>
<feature type="domain" description="Phospholipid/glycerol acyltransferase" evidence="5">
    <location>
        <begin position="89"/>
        <end position="197"/>
    </location>
</feature>
<comment type="pathway">
    <text evidence="1">Lipid metabolism.</text>
</comment>
<dbReference type="GO" id="GO:0003841">
    <property type="term" value="F:1-acylglycerol-3-phosphate O-acyltransferase activity"/>
    <property type="evidence" value="ECO:0007669"/>
    <property type="project" value="TreeGrafter"/>
</dbReference>
<dbReference type="RefSeq" id="WP_067401438.1">
    <property type="nucleotide sequence ID" value="NZ_LZEY01000012.1"/>
</dbReference>
<dbReference type="EMBL" id="LZEY01000012">
    <property type="protein sequence ID" value="OBU11096.1"/>
    <property type="molecule type" value="Genomic_DNA"/>
</dbReference>
<feature type="transmembrane region" description="Helical" evidence="4">
    <location>
        <begin position="15"/>
        <end position="41"/>
    </location>
</feature>
<dbReference type="GO" id="GO:0006654">
    <property type="term" value="P:phosphatidic acid biosynthetic process"/>
    <property type="evidence" value="ECO:0007669"/>
    <property type="project" value="TreeGrafter"/>
</dbReference>
<evidence type="ECO:0000259" key="5">
    <source>
        <dbReference type="SMART" id="SM00563"/>
    </source>
</evidence>
<proteinExistence type="predicted"/>
<gene>
    <name evidence="6" type="ORF">AYY18_03960</name>
</gene>
<keyword evidence="4" id="KW-1133">Transmembrane helix</keyword>
<keyword evidence="4" id="KW-0472">Membrane</keyword>
<evidence type="ECO:0000256" key="3">
    <source>
        <dbReference type="ARBA" id="ARBA00023315"/>
    </source>
</evidence>
<reference evidence="7" key="1">
    <citation type="submission" date="2016-06" db="EMBL/GenBank/DDBJ databases">
        <authorList>
            <person name="Butler K."/>
        </authorList>
    </citation>
    <scope>NUCLEOTIDE SEQUENCE [LARGE SCALE GENOMIC DNA]</scope>
    <source>
        <strain evidence="7">GCSL-Mp20</strain>
    </source>
</reference>
<dbReference type="PANTHER" id="PTHR10434:SF66">
    <property type="entry name" value="PHOSPHOLIPID_GLYCEROL ACYLTRANSFERASE DOMAIN-CONTAINING PROTEIN"/>
    <property type="match status" value="1"/>
</dbReference>
<dbReference type="SMART" id="SM00563">
    <property type="entry name" value="PlsC"/>
    <property type="match status" value="1"/>
</dbReference>
<dbReference type="InterPro" id="IPR002123">
    <property type="entry name" value="Plipid/glycerol_acylTrfase"/>
</dbReference>
<name>A0A1B8HNN6_9GAMM</name>
<keyword evidence="7" id="KW-1185">Reference proteome</keyword>
<evidence type="ECO:0000256" key="1">
    <source>
        <dbReference type="ARBA" id="ARBA00005189"/>
    </source>
</evidence>
<dbReference type="OrthoDB" id="9812274at2"/>
<dbReference type="SUPFAM" id="SSF69593">
    <property type="entry name" value="Glycerol-3-phosphate (1)-acyltransferase"/>
    <property type="match status" value="1"/>
</dbReference>
<dbReference type="AlphaFoldDB" id="A0A1B8HNN6"/>
<keyword evidence="2 6" id="KW-0808">Transferase</keyword>
<evidence type="ECO:0000256" key="2">
    <source>
        <dbReference type="ARBA" id="ARBA00022679"/>
    </source>
</evidence>
<evidence type="ECO:0000256" key="4">
    <source>
        <dbReference type="SAM" id="Phobius"/>
    </source>
</evidence>
<organism evidence="6 7">
    <name type="scientific">Morganella psychrotolerans</name>
    <dbReference type="NCBI Taxonomy" id="368603"/>
    <lineage>
        <taxon>Bacteria</taxon>
        <taxon>Pseudomonadati</taxon>
        <taxon>Pseudomonadota</taxon>
        <taxon>Gammaproteobacteria</taxon>
        <taxon>Enterobacterales</taxon>
        <taxon>Morganellaceae</taxon>
        <taxon>Morganella</taxon>
    </lineage>
</organism>
<evidence type="ECO:0000313" key="7">
    <source>
        <dbReference type="Proteomes" id="UP000092377"/>
    </source>
</evidence>
<dbReference type="CDD" id="cd07989">
    <property type="entry name" value="LPLAT_AGPAT-like"/>
    <property type="match status" value="1"/>
</dbReference>
<evidence type="ECO:0000313" key="6">
    <source>
        <dbReference type="EMBL" id="OBU11096.1"/>
    </source>
</evidence>